<gene>
    <name evidence="2" type="ORF">DVH24_000711</name>
</gene>
<feature type="region of interest" description="Disordered" evidence="1">
    <location>
        <begin position="1"/>
        <end position="40"/>
    </location>
</feature>
<name>A0A498JZF1_MALDO</name>
<dbReference type="AlphaFoldDB" id="A0A498JZF1"/>
<organism evidence="2 3">
    <name type="scientific">Malus domestica</name>
    <name type="common">Apple</name>
    <name type="synonym">Pyrus malus</name>
    <dbReference type="NCBI Taxonomy" id="3750"/>
    <lineage>
        <taxon>Eukaryota</taxon>
        <taxon>Viridiplantae</taxon>
        <taxon>Streptophyta</taxon>
        <taxon>Embryophyta</taxon>
        <taxon>Tracheophyta</taxon>
        <taxon>Spermatophyta</taxon>
        <taxon>Magnoliopsida</taxon>
        <taxon>eudicotyledons</taxon>
        <taxon>Gunneridae</taxon>
        <taxon>Pentapetalae</taxon>
        <taxon>rosids</taxon>
        <taxon>fabids</taxon>
        <taxon>Rosales</taxon>
        <taxon>Rosaceae</taxon>
        <taxon>Amygdaloideae</taxon>
        <taxon>Maleae</taxon>
        <taxon>Malus</taxon>
    </lineage>
</organism>
<evidence type="ECO:0000313" key="2">
    <source>
        <dbReference type="EMBL" id="RXI00477.1"/>
    </source>
</evidence>
<sequence>MMEQLLPSWSSSSRARISAEQKEKKARREEEGKGELARGN</sequence>
<proteinExistence type="predicted"/>
<protein>
    <submittedName>
        <fullName evidence="2">Uncharacterized protein</fullName>
    </submittedName>
</protein>
<dbReference type="EMBL" id="RDQH01000330">
    <property type="protein sequence ID" value="RXI00477.1"/>
    <property type="molecule type" value="Genomic_DNA"/>
</dbReference>
<comment type="caution">
    <text evidence="2">The sequence shown here is derived from an EMBL/GenBank/DDBJ whole genome shotgun (WGS) entry which is preliminary data.</text>
</comment>
<accession>A0A498JZF1</accession>
<evidence type="ECO:0000313" key="3">
    <source>
        <dbReference type="Proteomes" id="UP000290289"/>
    </source>
</evidence>
<feature type="non-terminal residue" evidence="2">
    <location>
        <position position="40"/>
    </location>
</feature>
<evidence type="ECO:0000256" key="1">
    <source>
        <dbReference type="SAM" id="MobiDB-lite"/>
    </source>
</evidence>
<dbReference type="Proteomes" id="UP000290289">
    <property type="component" value="Chromosome 4"/>
</dbReference>
<keyword evidence="3" id="KW-1185">Reference proteome</keyword>
<reference evidence="2 3" key="1">
    <citation type="submission" date="2018-10" db="EMBL/GenBank/DDBJ databases">
        <title>A high-quality apple genome assembly.</title>
        <authorList>
            <person name="Hu J."/>
        </authorList>
    </citation>
    <scope>NUCLEOTIDE SEQUENCE [LARGE SCALE GENOMIC DNA]</scope>
    <source>
        <strain evidence="3">cv. HFTH1</strain>
        <tissue evidence="2">Young leaf</tissue>
    </source>
</reference>
<feature type="compositionally biased region" description="Basic and acidic residues" evidence="1">
    <location>
        <begin position="17"/>
        <end position="40"/>
    </location>
</feature>